<evidence type="ECO:0000313" key="2">
    <source>
        <dbReference type="EMBL" id="CAA9392080.1"/>
    </source>
</evidence>
<protein>
    <submittedName>
        <fullName evidence="2">Uncharacterized protein</fullName>
    </submittedName>
</protein>
<feature type="region of interest" description="Disordered" evidence="1">
    <location>
        <begin position="1"/>
        <end position="26"/>
    </location>
</feature>
<feature type="non-terminal residue" evidence="2">
    <location>
        <position position="187"/>
    </location>
</feature>
<evidence type="ECO:0000256" key="1">
    <source>
        <dbReference type="SAM" id="MobiDB-lite"/>
    </source>
</evidence>
<accession>A0A6J4NLU5</accession>
<reference evidence="2" key="1">
    <citation type="submission" date="2020-02" db="EMBL/GenBank/DDBJ databases">
        <authorList>
            <person name="Meier V. D."/>
        </authorList>
    </citation>
    <scope>NUCLEOTIDE SEQUENCE</scope>
    <source>
        <strain evidence="2">AVDCRST_MAG22</strain>
    </source>
</reference>
<dbReference type="EMBL" id="CADCUV010000032">
    <property type="protein sequence ID" value="CAA9392080.1"/>
    <property type="molecule type" value="Genomic_DNA"/>
</dbReference>
<proteinExistence type="predicted"/>
<gene>
    <name evidence="2" type="ORF">AVDCRST_MAG22-600</name>
</gene>
<name>A0A6J4NLU5_9ACTN</name>
<sequence>DTQGAAVARDGRGPGRRRVRATQPGPPVAVLLRLRPAVDRRVLGEQHLPAPPRPGELHPHAPRVRALRARDVADTAGLDGLAAVAGGLHRGRVGGARKLGVRDPALQGGNGGVRLPRGHGGELGRRPPLLRARLRAGAAARLLAGPRGLRGGGGGAGGLDPGRTSPERRHADLPVRRHRGVAGGRTL</sequence>
<feature type="non-terminal residue" evidence="2">
    <location>
        <position position="1"/>
    </location>
</feature>
<feature type="region of interest" description="Disordered" evidence="1">
    <location>
        <begin position="100"/>
        <end position="126"/>
    </location>
</feature>
<dbReference type="AlphaFoldDB" id="A0A6J4NLU5"/>
<feature type="compositionally biased region" description="Gly residues" evidence="1">
    <location>
        <begin position="148"/>
        <end position="160"/>
    </location>
</feature>
<organism evidence="2">
    <name type="scientific">uncultured Rubrobacteraceae bacterium</name>
    <dbReference type="NCBI Taxonomy" id="349277"/>
    <lineage>
        <taxon>Bacteria</taxon>
        <taxon>Bacillati</taxon>
        <taxon>Actinomycetota</taxon>
        <taxon>Rubrobacteria</taxon>
        <taxon>Rubrobacterales</taxon>
        <taxon>Rubrobacteraceae</taxon>
        <taxon>environmental samples</taxon>
    </lineage>
</organism>
<feature type="compositionally biased region" description="Basic and acidic residues" evidence="1">
    <location>
        <begin position="165"/>
        <end position="175"/>
    </location>
</feature>
<feature type="region of interest" description="Disordered" evidence="1">
    <location>
        <begin position="145"/>
        <end position="187"/>
    </location>
</feature>